<evidence type="ECO:0000313" key="1">
    <source>
        <dbReference type="EMBL" id="KOX77675.1"/>
    </source>
</evidence>
<gene>
    <name evidence="1" type="ORF">WN51_09340</name>
</gene>
<proteinExistence type="predicted"/>
<organism evidence="1 2">
    <name type="scientific">Melipona quadrifasciata</name>
    <dbReference type="NCBI Taxonomy" id="166423"/>
    <lineage>
        <taxon>Eukaryota</taxon>
        <taxon>Metazoa</taxon>
        <taxon>Ecdysozoa</taxon>
        <taxon>Arthropoda</taxon>
        <taxon>Hexapoda</taxon>
        <taxon>Insecta</taxon>
        <taxon>Pterygota</taxon>
        <taxon>Neoptera</taxon>
        <taxon>Endopterygota</taxon>
        <taxon>Hymenoptera</taxon>
        <taxon>Apocrita</taxon>
        <taxon>Aculeata</taxon>
        <taxon>Apoidea</taxon>
        <taxon>Anthophila</taxon>
        <taxon>Apidae</taxon>
        <taxon>Melipona</taxon>
    </lineage>
</organism>
<dbReference type="OrthoDB" id="8188647at2759"/>
<evidence type="ECO:0000313" key="2">
    <source>
        <dbReference type="Proteomes" id="UP000053105"/>
    </source>
</evidence>
<protein>
    <submittedName>
        <fullName evidence="1">Uncharacterized protein</fullName>
    </submittedName>
</protein>
<name>A0A0M9A5J8_9HYME</name>
<accession>A0A0M9A5J8</accession>
<reference evidence="1 2" key="1">
    <citation type="submission" date="2015-07" db="EMBL/GenBank/DDBJ databases">
        <title>The genome of Melipona quadrifasciata.</title>
        <authorList>
            <person name="Pan H."/>
            <person name="Kapheim K."/>
        </authorList>
    </citation>
    <scope>NUCLEOTIDE SEQUENCE [LARGE SCALE GENOMIC DNA]</scope>
    <source>
        <strain evidence="1">0111107301</strain>
        <tissue evidence="1">Whole body</tissue>
    </source>
</reference>
<sequence length="150" mass="17238">METPRLYFTTSRRKKNKAQYQTTPFLLEVYATLPRESRDPNQPIANFRCISVAPEGARFSGLPPLKSLSAITMHRISHNARYPLKELNIANKIVQQALKSGKEEISVSRIMIDLESLRIGIIVNPQSGHFGQREMSFSLKRVCIRYLEYQ</sequence>
<keyword evidence="2" id="KW-1185">Reference proteome</keyword>
<dbReference type="AlphaFoldDB" id="A0A0M9A5J8"/>
<dbReference type="Proteomes" id="UP000053105">
    <property type="component" value="Unassembled WGS sequence"/>
</dbReference>
<dbReference type="EMBL" id="KQ435729">
    <property type="protein sequence ID" value="KOX77675.1"/>
    <property type="molecule type" value="Genomic_DNA"/>
</dbReference>